<proteinExistence type="predicted"/>
<evidence type="ECO:0008006" key="4">
    <source>
        <dbReference type="Google" id="ProtNLM"/>
    </source>
</evidence>
<evidence type="ECO:0000256" key="1">
    <source>
        <dbReference type="SAM" id="MobiDB-lite"/>
    </source>
</evidence>
<comment type="caution">
    <text evidence="2">The sequence shown here is derived from an EMBL/GenBank/DDBJ whole genome shotgun (WGS) entry which is preliminary data.</text>
</comment>
<name>A0ABP0I5C5_9DINO</name>
<reference evidence="2 3" key="1">
    <citation type="submission" date="2024-02" db="EMBL/GenBank/DDBJ databases">
        <authorList>
            <person name="Chen Y."/>
            <person name="Shah S."/>
            <person name="Dougan E. K."/>
            <person name="Thang M."/>
            <person name="Chan C."/>
        </authorList>
    </citation>
    <scope>NUCLEOTIDE SEQUENCE [LARGE SCALE GENOMIC DNA]</scope>
</reference>
<dbReference type="EMBL" id="CAXAMN010002113">
    <property type="protein sequence ID" value="CAK8997800.1"/>
    <property type="molecule type" value="Genomic_DNA"/>
</dbReference>
<evidence type="ECO:0000313" key="2">
    <source>
        <dbReference type="EMBL" id="CAK8997800.1"/>
    </source>
</evidence>
<dbReference type="Proteomes" id="UP001642484">
    <property type="component" value="Unassembled WGS sequence"/>
</dbReference>
<protein>
    <recommendedName>
        <fullName evidence="4">Phospholipase B-like</fullName>
    </recommendedName>
</protein>
<gene>
    <name evidence="2" type="ORF">CCMP2556_LOCUS4998</name>
</gene>
<feature type="region of interest" description="Disordered" evidence="1">
    <location>
        <begin position="80"/>
        <end position="102"/>
    </location>
</feature>
<accession>A0ABP0I5C5</accession>
<organism evidence="2 3">
    <name type="scientific">Durusdinium trenchii</name>
    <dbReference type="NCBI Taxonomy" id="1381693"/>
    <lineage>
        <taxon>Eukaryota</taxon>
        <taxon>Sar</taxon>
        <taxon>Alveolata</taxon>
        <taxon>Dinophyceae</taxon>
        <taxon>Suessiales</taxon>
        <taxon>Symbiodiniaceae</taxon>
        <taxon>Durusdinium</taxon>
    </lineage>
</organism>
<evidence type="ECO:0000313" key="3">
    <source>
        <dbReference type="Proteomes" id="UP001642484"/>
    </source>
</evidence>
<sequence>MASPWQTLGRFDFQPDPGYVRNMEEFYTTSTAIGKCRLDTVGHLKPCDDRHAPIRLYRSYGEWFEAGLQAPMPNVTLETTSSAIRDGDGPRSTTSSEVWHGF</sequence>
<keyword evidence="3" id="KW-1185">Reference proteome</keyword>
<feature type="compositionally biased region" description="Polar residues" evidence="1">
    <location>
        <begin position="91"/>
        <end position="102"/>
    </location>
</feature>